<organism evidence="1 2">
    <name type="scientific">Microvirga subterranea</name>
    <dbReference type="NCBI Taxonomy" id="186651"/>
    <lineage>
        <taxon>Bacteria</taxon>
        <taxon>Pseudomonadati</taxon>
        <taxon>Pseudomonadota</taxon>
        <taxon>Alphaproteobacteria</taxon>
        <taxon>Hyphomicrobiales</taxon>
        <taxon>Methylobacteriaceae</taxon>
        <taxon>Microvirga</taxon>
    </lineage>
</organism>
<gene>
    <name evidence="1" type="ORF">DES45_108163</name>
</gene>
<keyword evidence="2" id="KW-1185">Reference proteome</keyword>
<dbReference type="OrthoDB" id="9800684at2"/>
<evidence type="ECO:0000313" key="1">
    <source>
        <dbReference type="EMBL" id="RDI56814.1"/>
    </source>
</evidence>
<evidence type="ECO:0008006" key="3">
    <source>
        <dbReference type="Google" id="ProtNLM"/>
    </source>
</evidence>
<dbReference type="EMBL" id="QQBB01000008">
    <property type="protein sequence ID" value="RDI56814.1"/>
    <property type="molecule type" value="Genomic_DNA"/>
</dbReference>
<comment type="caution">
    <text evidence="1">The sequence shown here is derived from an EMBL/GenBank/DDBJ whole genome shotgun (WGS) entry which is preliminary data.</text>
</comment>
<protein>
    <recommendedName>
        <fullName evidence="3">Quercetin dioxygenase-like cupin family protein</fullName>
    </recommendedName>
</protein>
<dbReference type="Gene3D" id="2.60.120.10">
    <property type="entry name" value="Jelly Rolls"/>
    <property type="match status" value="1"/>
</dbReference>
<dbReference type="AlphaFoldDB" id="A0A370HLL8"/>
<name>A0A370HLL8_9HYPH</name>
<dbReference type="InterPro" id="IPR011051">
    <property type="entry name" value="RmlC_Cupin_sf"/>
</dbReference>
<dbReference type="RefSeq" id="WP_114771797.1">
    <property type="nucleotide sequence ID" value="NZ_QQBB01000008.1"/>
</dbReference>
<sequence length="139" mass="15759">MLTTENARAHWPQELQADLEANRFNGCVGSVLVSETDRVRVWHLRLPPGKRCAFHRHVLDYFWTCHTYGSARGYFEDGRIVDVNHFPGDTKHLHYGAGEYLVHSVENIGDTELLFTTVEFKQSANAPLPVPDGIRLQAA</sequence>
<evidence type="ECO:0000313" key="2">
    <source>
        <dbReference type="Proteomes" id="UP000254925"/>
    </source>
</evidence>
<accession>A0A370HLL8</accession>
<dbReference type="Proteomes" id="UP000254925">
    <property type="component" value="Unassembled WGS sequence"/>
</dbReference>
<proteinExistence type="predicted"/>
<reference evidence="1 2" key="1">
    <citation type="submission" date="2018-07" db="EMBL/GenBank/DDBJ databases">
        <title>Genomic Encyclopedia of Type Strains, Phase IV (KMG-IV): sequencing the most valuable type-strain genomes for metagenomic binning, comparative biology and taxonomic classification.</title>
        <authorList>
            <person name="Goeker M."/>
        </authorList>
    </citation>
    <scope>NUCLEOTIDE SEQUENCE [LARGE SCALE GENOMIC DNA]</scope>
    <source>
        <strain evidence="1 2">DSM 14364</strain>
    </source>
</reference>
<dbReference type="SUPFAM" id="SSF51182">
    <property type="entry name" value="RmlC-like cupins"/>
    <property type="match status" value="1"/>
</dbReference>
<dbReference type="InterPro" id="IPR014710">
    <property type="entry name" value="RmlC-like_jellyroll"/>
</dbReference>